<dbReference type="InterPro" id="IPR019956">
    <property type="entry name" value="Ubiquitin_dom"/>
</dbReference>
<evidence type="ECO:0000259" key="3">
    <source>
        <dbReference type="PROSITE" id="PS50089"/>
    </source>
</evidence>
<keyword evidence="1" id="KW-0863">Zinc-finger</keyword>
<dbReference type="PRINTS" id="PR00348">
    <property type="entry name" value="UBIQUITIN"/>
</dbReference>
<evidence type="ECO:0000259" key="2">
    <source>
        <dbReference type="PROSITE" id="PS50053"/>
    </source>
</evidence>
<evidence type="ECO:0000313" key="4">
    <source>
        <dbReference type="EMBL" id="KAA6394812.1"/>
    </source>
</evidence>
<dbReference type="Gene3D" id="3.30.40.10">
    <property type="entry name" value="Zinc/RING finger domain, C3HC4 (zinc finger)"/>
    <property type="match status" value="1"/>
</dbReference>
<gene>
    <name evidence="4" type="ORF">EZS28_009663</name>
</gene>
<dbReference type="SMART" id="SM00213">
    <property type="entry name" value="UBQ"/>
    <property type="match status" value="1"/>
</dbReference>
<dbReference type="InterPro" id="IPR050158">
    <property type="entry name" value="Ubiquitin_ubiquitin-like"/>
</dbReference>
<dbReference type="Pfam" id="PF13639">
    <property type="entry name" value="zf-RING_2"/>
    <property type="match status" value="1"/>
</dbReference>
<dbReference type="SMART" id="SM00184">
    <property type="entry name" value="RING"/>
    <property type="match status" value="1"/>
</dbReference>
<dbReference type="PROSITE" id="PS50089">
    <property type="entry name" value="ZF_RING_2"/>
    <property type="match status" value="1"/>
</dbReference>
<sequence>MNIDNVNSQTTFADVAYQVMNFIQAGYAVLSFVPESGNLIELEVNQKEIISGKGSERVELLTGFYSTGLSCYVKEQEEFKAGDKYSIADNQQFLHLKENEIQIVIKSLNIMNVVLKVSLDDTILSIKEKIQNSECFPPDEQQLTFMGKTLDNSKTVKDSKIQHKSILHLIRQLKFEGDMKYVDIDRTDSSFSLKREWSIQGPDWRLVSPGLCFEDICENETCRAMNREVIFNAGFTDHDMKYGKARCPQCNKTIGSMQPQFNNCLYQIDFKMKDQTVNKRQWVKTIGEYIVYDQDQLEFEMDNVANYIIHTRKLDMEYVQSIKEGDEIDDNEDKDKQNLDIQIGDEQKNVFVVSSYCPLCHLKQNTIDNKVSMSQCGHSFHGECFMSWKDQGFNCPICGLMMEEL</sequence>
<dbReference type="InterPro" id="IPR001841">
    <property type="entry name" value="Znf_RING"/>
</dbReference>
<dbReference type="InterPro" id="IPR013083">
    <property type="entry name" value="Znf_RING/FYVE/PHD"/>
</dbReference>
<feature type="domain" description="Ubiquitin-like" evidence="2">
    <location>
        <begin position="101"/>
        <end position="170"/>
    </location>
</feature>
<keyword evidence="1" id="KW-0479">Metal-binding</keyword>
<dbReference type="InterPro" id="IPR029071">
    <property type="entry name" value="Ubiquitin-like_domsf"/>
</dbReference>
<dbReference type="OrthoDB" id="8062037at2759"/>
<keyword evidence="1" id="KW-0862">Zinc</keyword>
<dbReference type="Proteomes" id="UP000324800">
    <property type="component" value="Unassembled WGS sequence"/>
</dbReference>
<evidence type="ECO:0000256" key="1">
    <source>
        <dbReference type="PROSITE-ProRule" id="PRU00175"/>
    </source>
</evidence>
<reference evidence="4 5" key="1">
    <citation type="submission" date="2019-03" db="EMBL/GenBank/DDBJ databases">
        <title>Single cell metagenomics reveals metabolic interactions within the superorganism composed of flagellate Streblomastix strix and complex community of Bacteroidetes bacteria on its surface.</title>
        <authorList>
            <person name="Treitli S.C."/>
            <person name="Kolisko M."/>
            <person name="Husnik F."/>
            <person name="Keeling P."/>
            <person name="Hampl V."/>
        </authorList>
    </citation>
    <scope>NUCLEOTIDE SEQUENCE [LARGE SCALE GENOMIC DNA]</scope>
    <source>
        <strain evidence="4">ST1C</strain>
    </source>
</reference>
<dbReference type="GO" id="GO:0008270">
    <property type="term" value="F:zinc ion binding"/>
    <property type="evidence" value="ECO:0007669"/>
    <property type="project" value="UniProtKB-KW"/>
</dbReference>
<feature type="domain" description="RING-type" evidence="3">
    <location>
        <begin position="357"/>
        <end position="398"/>
    </location>
</feature>
<dbReference type="EMBL" id="SNRW01001842">
    <property type="protein sequence ID" value="KAA6394812.1"/>
    <property type="molecule type" value="Genomic_DNA"/>
</dbReference>
<dbReference type="InterPro" id="IPR000626">
    <property type="entry name" value="Ubiquitin-like_dom"/>
</dbReference>
<proteinExistence type="predicted"/>
<protein>
    <submittedName>
        <fullName evidence="4">Putative ring and ubiquitin domain containing protein containing protein</fullName>
    </submittedName>
</protein>
<dbReference type="Gene3D" id="3.10.20.90">
    <property type="entry name" value="Phosphatidylinositol 3-kinase Catalytic Subunit, Chain A, domain 1"/>
    <property type="match status" value="1"/>
</dbReference>
<dbReference type="SUPFAM" id="SSF57850">
    <property type="entry name" value="RING/U-box"/>
    <property type="match status" value="1"/>
</dbReference>
<accession>A0A5J4WJX0</accession>
<evidence type="ECO:0000313" key="5">
    <source>
        <dbReference type="Proteomes" id="UP000324800"/>
    </source>
</evidence>
<dbReference type="PROSITE" id="PS50053">
    <property type="entry name" value="UBIQUITIN_2"/>
    <property type="match status" value="1"/>
</dbReference>
<name>A0A5J4WJX0_9EUKA</name>
<comment type="caution">
    <text evidence="4">The sequence shown here is derived from an EMBL/GenBank/DDBJ whole genome shotgun (WGS) entry which is preliminary data.</text>
</comment>
<dbReference type="AlphaFoldDB" id="A0A5J4WJX0"/>
<organism evidence="4 5">
    <name type="scientific">Streblomastix strix</name>
    <dbReference type="NCBI Taxonomy" id="222440"/>
    <lineage>
        <taxon>Eukaryota</taxon>
        <taxon>Metamonada</taxon>
        <taxon>Preaxostyla</taxon>
        <taxon>Oxymonadida</taxon>
        <taxon>Streblomastigidae</taxon>
        <taxon>Streblomastix</taxon>
    </lineage>
</organism>
<dbReference type="PANTHER" id="PTHR10666">
    <property type="entry name" value="UBIQUITIN"/>
    <property type="match status" value="1"/>
</dbReference>
<dbReference type="SUPFAM" id="SSF54236">
    <property type="entry name" value="Ubiquitin-like"/>
    <property type="match status" value="1"/>
</dbReference>
<dbReference type="Pfam" id="PF00240">
    <property type="entry name" value="ubiquitin"/>
    <property type="match status" value="1"/>
</dbReference>